<name>A0A850Q6Y2_9RHOB</name>
<evidence type="ECO:0000313" key="8">
    <source>
        <dbReference type="Proteomes" id="UP000592216"/>
    </source>
</evidence>
<evidence type="ECO:0000313" key="7">
    <source>
        <dbReference type="EMBL" id="NVO23922.1"/>
    </source>
</evidence>
<evidence type="ECO:0000256" key="5">
    <source>
        <dbReference type="SAM" id="SignalP"/>
    </source>
</evidence>
<keyword evidence="3 4" id="KW-0408">Iron</keyword>
<dbReference type="InterPro" id="IPR009056">
    <property type="entry name" value="Cyt_c-like_dom"/>
</dbReference>
<dbReference type="GO" id="GO:0046872">
    <property type="term" value="F:metal ion binding"/>
    <property type="evidence" value="ECO:0007669"/>
    <property type="project" value="UniProtKB-KW"/>
</dbReference>
<dbReference type="EMBL" id="JABCJE010000004">
    <property type="protein sequence ID" value="NVO23922.1"/>
    <property type="molecule type" value="Genomic_DNA"/>
</dbReference>
<keyword evidence="5" id="KW-0732">Signal</keyword>
<gene>
    <name evidence="7" type="ORF">HJ536_11210</name>
</gene>
<keyword evidence="2 4" id="KW-0479">Metal-binding</keyword>
<dbReference type="GO" id="GO:0009055">
    <property type="term" value="F:electron transfer activity"/>
    <property type="evidence" value="ECO:0007669"/>
    <property type="project" value="InterPro"/>
</dbReference>
<comment type="caution">
    <text evidence="7">The sequence shown here is derived from an EMBL/GenBank/DDBJ whole genome shotgun (WGS) entry which is preliminary data.</text>
</comment>
<evidence type="ECO:0000259" key="6">
    <source>
        <dbReference type="PROSITE" id="PS51007"/>
    </source>
</evidence>
<dbReference type="GO" id="GO:0020037">
    <property type="term" value="F:heme binding"/>
    <property type="evidence" value="ECO:0007669"/>
    <property type="project" value="InterPro"/>
</dbReference>
<evidence type="ECO:0000256" key="3">
    <source>
        <dbReference type="ARBA" id="ARBA00023004"/>
    </source>
</evidence>
<keyword evidence="1 4" id="KW-0349">Heme</keyword>
<protein>
    <submittedName>
        <fullName evidence="7">Cytochrome c</fullName>
    </submittedName>
</protein>
<reference evidence="7 8" key="1">
    <citation type="submission" date="2020-04" db="EMBL/GenBank/DDBJ databases">
        <title>Donghicola sp., a member of the Rhodobacteraceae family isolated from mangrove forest in Thailand.</title>
        <authorList>
            <person name="Charoenyingcharoen P."/>
            <person name="Yukphan P."/>
        </authorList>
    </citation>
    <scope>NUCLEOTIDE SEQUENCE [LARGE SCALE GENOMIC DNA]</scope>
    <source>
        <strain evidence="7 8">B5-SW-15</strain>
    </source>
</reference>
<sequence>MERTTGILAGLMLAALMVRPATAQELRTFGLQADPALHSSGLLDYILPRFALKTGRRVDPDLAPDVALEAGLGAPVFQYGDAIYGIDVLTGSDPAAKFVDWLTSEVGINTVLTYAEQSGEPFAAVTVQAETNAVAFEGNVEKGRAVAGSHCTRCHKIAPEDRSSIGSTPSFMALKAIPDWVDRFAQFYLLNPHPSFIQIEDMTAPFDPRRPPSLVPVEITVDEFNDLLAYVQTVQPADLGAEVQHQ</sequence>
<dbReference type="AlphaFoldDB" id="A0A850Q6Y2"/>
<organism evidence="7 8">
    <name type="scientific">Donghicola mangrovi</name>
    <dbReference type="NCBI Taxonomy" id="2729614"/>
    <lineage>
        <taxon>Bacteria</taxon>
        <taxon>Pseudomonadati</taxon>
        <taxon>Pseudomonadota</taxon>
        <taxon>Alphaproteobacteria</taxon>
        <taxon>Rhodobacterales</taxon>
        <taxon>Roseobacteraceae</taxon>
        <taxon>Donghicola</taxon>
    </lineage>
</organism>
<accession>A0A850Q6Y2</accession>
<dbReference type="SUPFAM" id="SSF46626">
    <property type="entry name" value="Cytochrome c"/>
    <property type="match status" value="1"/>
</dbReference>
<evidence type="ECO:0000256" key="1">
    <source>
        <dbReference type="ARBA" id="ARBA00022617"/>
    </source>
</evidence>
<dbReference type="RefSeq" id="WP_177157756.1">
    <property type="nucleotide sequence ID" value="NZ_JABCJE010000004.1"/>
</dbReference>
<dbReference type="InterPro" id="IPR036909">
    <property type="entry name" value="Cyt_c-like_dom_sf"/>
</dbReference>
<feature type="chain" id="PRO_5032478641" evidence="5">
    <location>
        <begin position="24"/>
        <end position="246"/>
    </location>
</feature>
<evidence type="ECO:0000256" key="2">
    <source>
        <dbReference type="ARBA" id="ARBA00022723"/>
    </source>
</evidence>
<feature type="domain" description="Cytochrome c" evidence="6">
    <location>
        <begin position="138"/>
        <end position="235"/>
    </location>
</feature>
<dbReference type="PROSITE" id="PS51007">
    <property type="entry name" value="CYTC"/>
    <property type="match status" value="1"/>
</dbReference>
<evidence type="ECO:0000256" key="4">
    <source>
        <dbReference type="PROSITE-ProRule" id="PRU00433"/>
    </source>
</evidence>
<feature type="signal peptide" evidence="5">
    <location>
        <begin position="1"/>
        <end position="23"/>
    </location>
</feature>
<dbReference type="Pfam" id="PF00034">
    <property type="entry name" value="Cytochrom_C"/>
    <property type="match status" value="1"/>
</dbReference>
<dbReference type="Proteomes" id="UP000592216">
    <property type="component" value="Unassembled WGS sequence"/>
</dbReference>
<proteinExistence type="predicted"/>
<dbReference type="Gene3D" id="1.10.760.10">
    <property type="entry name" value="Cytochrome c-like domain"/>
    <property type="match status" value="1"/>
</dbReference>